<feature type="transmembrane region" description="Helical" evidence="2">
    <location>
        <begin position="70"/>
        <end position="98"/>
    </location>
</feature>
<dbReference type="KEGG" id="atl:Athai_37240"/>
<organism evidence="3 4">
    <name type="scientific">Actinocatenispora thailandica</name>
    <dbReference type="NCBI Taxonomy" id="227318"/>
    <lineage>
        <taxon>Bacteria</taxon>
        <taxon>Bacillati</taxon>
        <taxon>Actinomycetota</taxon>
        <taxon>Actinomycetes</taxon>
        <taxon>Micromonosporales</taxon>
        <taxon>Micromonosporaceae</taxon>
        <taxon>Actinocatenispora</taxon>
    </lineage>
</organism>
<dbReference type="InterPro" id="IPR045713">
    <property type="entry name" value="DUF6069"/>
</dbReference>
<accession>A0A7R7DR61</accession>
<evidence type="ECO:0000313" key="3">
    <source>
        <dbReference type="EMBL" id="BCJ36221.1"/>
    </source>
</evidence>
<proteinExistence type="predicted"/>
<evidence type="ECO:0000256" key="1">
    <source>
        <dbReference type="SAM" id="MobiDB-lite"/>
    </source>
</evidence>
<gene>
    <name evidence="3" type="ORF">Athai_37240</name>
</gene>
<keyword evidence="2" id="KW-1133">Transmembrane helix</keyword>
<keyword evidence="4" id="KW-1185">Reference proteome</keyword>
<dbReference type="Proteomes" id="UP000611640">
    <property type="component" value="Chromosome"/>
</dbReference>
<keyword evidence="2" id="KW-0472">Membrane</keyword>
<feature type="region of interest" description="Disordered" evidence="1">
    <location>
        <begin position="1"/>
        <end position="61"/>
    </location>
</feature>
<dbReference type="Pfam" id="PF19545">
    <property type="entry name" value="DUF6069"/>
    <property type="match status" value="1"/>
</dbReference>
<sequence>MIDVTWYGSAKPQRPEDPTTPMPASGPGGGAPGGRAGSSGHDYGPPMPQAPGDYAPASSRRSTKPRVNAARLWTGGLVSALIAAGLAIVAYLVVHGIFNLPMLGVRTDGGAVSASMAGYAVGAGVAALLATGVMHLLMLGTPRPFFYFGWIGGLCTVIAVLIPLVTTQHWDVKGATAAANLVLGIAITVLVQGTAHTAIQYPNRQPYPPAG</sequence>
<evidence type="ECO:0000256" key="2">
    <source>
        <dbReference type="SAM" id="Phobius"/>
    </source>
</evidence>
<keyword evidence="2" id="KW-0812">Transmembrane</keyword>
<dbReference type="AlphaFoldDB" id="A0A7R7DR61"/>
<dbReference type="EMBL" id="AP023355">
    <property type="protein sequence ID" value="BCJ36221.1"/>
    <property type="molecule type" value="Genomic_DNA"/>
</dbReference>
<feature type="transmembrane region" description="Helical" evidence="2">
    <location>
        <begin position="118"/>
        <end position="138"/>
    </location>
</feature>
<name>A0A7R7DR61_9ACTN</name>
<protein>
    <submittedName>
        <fullName evidence="3">Uncharacterized protein</fullName>
    </submittedName>
</protein>
<feature type="compositionally biased region" description="Gly residues" evidence="1">
    <location>
        <begin position="26"/>
        <end position="37"/>
    </location>
</feature>
<feature type="transmembrane region" description="Helical" evidence="2">
    <location>
        <begin position="177"/>
        <end position="199"/>
    </location>
</feature>
<feature type="transmembrane region" description="Helical" evidence="2">
    <location>
        <begin position="145"/>
        <end position="165"/>
    </location>
</feature>
<evidence type="ECO:0000313" key="4">
    <source>
        <dbReference type="Proteomes" id="UP000611640"/>
    </source>
</evidence>
<reference evidence="3 4" key="1">
    <citation type="submission" date="2020-08" db="EMBL/GenBank/DDBJ databases">
        <title>Whole genome shotgun sequence of Actinocatenispora thailandica NBRC 105041.</title>
        <authorList>
            <person name="Komaki H."/>
            <person name="Tamura T."/>
        </authorList>
    </citation>
    <scope>NUCLEOTIDE SEQUENCE [LARGE SCALE GENOMIC DNA]</scope>
    <source>
        <strain evidence="3 4">NBRC 105041</strain>
    </source>
</reference>